<name>A0ABM5N5Y9_EMTOG</name>
<sequence length="400" mass="46436">MELLYPYILWGSLAVGIPVIIHFWHQKKGKLIAWAATQWLSEKNLQQSRGIRLDNILLLIIRCLLLLLFVFILSKPLLIWTNASSKKTKTHLIEANRIVFENFKFEIDEALKKGEECYWINDKPVRFTSIEQLPSNIVKINAQSLQSNLNEMGKLIQDQTLELYLINQRKLTQLPQIFSPTNLKIHSIIDSTRTNNVFAFSDNKTSFIDADGQLKTVRNNTNSKQEISHEGIFNVGIFNKNTTEKKQIIASLSALKDIYEWQFQIELAPKETNNYDIIFSDKPIHISAKTLGFFSNSQKWVGVYVTNNDNEIIISKPLTPQTNEWVFNAYLPEFIGEKIIQHWQLNNENLKPLSEQQLKALFKIQPFPHKSSNEWFDKSLILVFILLLCFERWLAISKNA</sequence>
<keyword evidence="1" id="KW-0812">Transmembrane</keyword>
<feature type="transmembrane region" description="Helical" evidence="1">
    <location>
        <begin position="6"/>
        <end position="24"/>
    </location>
</feature>
<keyword evidence="4" id="KW-1185">Reference proteome</keyword>
<feature type="transmembrane region" description="Helical" evidence="1">
    <location>
        <begin position="56"/>
        <end position="80"/>
    </location>
</feature>
<keyword evidence="1" id="KW-1133">Transmembrane helix</keyword>
<evidence type="ECO:0000259" key="2">
    <source>
        <dbReference type="Pfam" id="PF07584"/>
    </source>
</evidence>
<evidence type="ECO:0000256" key="1">
    <source>
        <dbReference type="SAM" id="Phobius"/>
    </source>
</evidence>
<dbReference type="InterPro" id="IPR024163">
    <property type="entry name" value="Aerotolerance_reg_N"/>
</dbReference>
<reference evidence="3 4" key="1">
    <citation type="submission" date="2011-07" db="EMBL/GenBank/DDBJ databases">
        <title>The complete genome of chromosome of Emticicia oligotrophica DSM 17448.</title>
        <authorList>
            <consortium name="US DOE Joint Genome Institute (JGI-PGF)"/>
            <person name="Lucas S."/>
            <person name="Han J."/>
            <person name="Lapidus A."/>
            <person name="Bruce D."/>
            <person name="Goodwin L."/>
            <person name="Pitluck S."/>
            <person name="Peters L."/>
            <person name="Kyrpides N."/>
            <person name="Mavromatis K."/>
            <person name="Ivanova N."/>
            <person name="Ovchinnikova G."/>
            <person name="Teshima H."/>
            <person name="Detter J.C."/>
            <person name="Tapia R."/>
            <person name="Han C."/>
            <person name="Land M."/>
            <person name="Hauser L."/>
            <person name="Markowitz V."/>
            <person name="Cheng J.-F."/>
            <person name="Hugenholtz P."/>
            <person name="Woyke T."/>
            <person name="Wu D."/>
            <person name="Tindall B."/>
            <person name="Pomrenke H."/>
            <person name="Brambilla E."/>
            <person name="Klenk H.-P."/>
            <person name="Eisen J.A."/>
        </authorList>
    </citation>
    <scope>NUCLEOTIDE SEQUENCE [LARGE SCALE GENOMIC DNA]</scope>
    <source>
        <strain evidence="3 4">DSM 17448</strain>
    </source>
</reference>
<proteinExistence type="predicted"/>
<evidence type="ECO:0000313" key="3">
    <source>
        <dbReference type="EMBL" id="AFK04937.1"/>
    </source>
</evidence>
<evidence type="ECO:0000313" key="4">
    <source>
        <dbReference type="Proteomes" id="UP000002875"/>
    </source>
</evidence>
<organism evidence="3 4">
    <name type="scientific">Emticicia oligotrophica (strain DSM 17448 / CIP 109782 / MTCC 6937 / GPTSA100-15)</name>
    <dbReference type="NCBI Taxonomy" id="929562"/>
    <lineage>
        <taxon>Bacteria</taxon>
        <taxon>Pseudomonadati</taxon>
        <taxon>Bacteroidota</taxon>
        <taxon>Cytophagia</taxon>
        <taxon>Cytophagales</taxon>
        <taxon>Leadbetterellaceae</taxon>
        <taxon>Emticicia</taxon>
    </lineage>
</organism>
<dbReference type="Proteomes" id="UP000002875">
    <property type="component" value="Chromosome"/>
</dbReference>
<dbReference type="InterPro" id="IPR011933">
    <property type="entry name" value="Double_TM_dom"/>
</dbReference>
<dbReference type="RefSeq" id="WP_015030625.1">
    <property type="nucleotide sequence ID" value="NC_018748.1"/>
</dbReference>
<dbReference type="NCBIfam" id="TIGR02226">
    <property type="entry name" value="two_anch"/>
    <property type="match status" value="1"/>
</dbReference>
<feature type="domain" description="Aerotolerance regulator N-terminal" evidence="2">
    <location>
        <begin position="1"/>
        <end position="76"/>
    </location>
</feature>
<gene>
    <name evidence="3" type="ordered locus">Emtol_3811</name>
</gene>
<accession>A0ABM5N5Y9</accession>
<protein>
    <submittedName>
        <fullName evidence="3">Double-transmembrane region domain protein</fullName>
    </submittedName>
</protein>
<dbReference type="EMBL" id="CP002961">
    <property type="protein sequence ID" value="AFK04937.1"/>
    <property type="molecule type" value="Genomic_DNA"/>
</dbReference>
<feature type="transmembrane region" description="Helical" evidence="1">
    <location>
        <begin position="375"/>
        <end position="395"/>
    </location>
</feature>
<dbReference type="Pfam" id="PF07584">
    <property type="entry name" value="BatA"/>
    <property type="match status" value="1"/>
</dbReference>
<keyword evidence="1" id="KW-0472">Membrane</keyword>